<sequence length="501" mass="54592">MRIPSLALFAALSSASAASNECSMSPEDALAEVARITLSLKAAGYKVTAGKANWFLPFDGQGPENPSGTYMEYSFPTTAFPEPEFCDVNMETCQIPHLTQSVLLGASDALLYVGCTPPESRYFATDMMVSSRFGSTIGYTDDDPDSGIPSNWAPGCPFGDAHNHLAMQNFDWSSPLATITSFNSQTSSDVQAALADAGDTPSTVYALNSSLVYLWADKSESMFDTRPDSFRPLIRWSVPLDGTDADNVQEYYSQTWPVLLVAREEASDQDDALFEPELLPRGGHGINEVDELTETMKEVQGNLTKSFKKAGLTLSAESHSDKDFLGMGDDFARVLTDWNYGGDWLNTRDAVYGNPPDGGVSSDCFMSDVGVGVLVGIAHTKLKKSVYNNVGATTDDFSFVKWFTDSDMDELGCYSDESVFVIYYRYPNSPWECPEGAGCCLTMDTAPEGGAVLTQGERIYLDPKTKTGPGIDEVIAVDLLIFDDPDVNARQKLEFLSKKKE</sequence>
<feature type="signal peptide" evidence="1">
    <location>
        <begin position="1"/>
        <end position="17"/>
    </location>
</feature>
<keyword evidence="1" id="KW-0732">Signal</keyword>
<comment type="caution">
    <text evidence="2">The sequence shown here is derived from an EMBL/GenBank/DDBJ whole genome shotgun (WGS) entry which is preliminary data.</text>
</comment>
<feature type="chain" id="PRO_5046417817" evidence="1">
    <location>
        <begin position="18"/>
        <end position="501"/>
    </location>
</feature>
<keyword evidence="3" id="KW-1185">Reference proteome</keyword>
<accession>A0ABQ6MYN1</accession>
<name>A0ABQ6MYN1_9STRA</name>
<reference evidence="2 3" key="1">
    <citation type="journal article" date="2023" name="Commun. Biol.">
        <title>Genome analysis of Parmales, the sister group of diatoms, reveals the evolutionary specialization of diatoms from phago-mixotrophs to photoautotrophs.</title>
        <authorList>
            <person name="Ban H."/>
            <person name="Sato S."/>
            <person name="Yoshikawa S."/>
            <person name="Yamada K."/>
            <person name="Nakamura Y."/>
            <person name="Ichinomiya M."/>
            <person name="Sato N."/>
            <person name="Blanc-Mathieu R."/>
            <person name="Endo H."/>
            <person name="Kuwata A."/>
            <person name="Ogata H."/>
        </authorList>
    </citation>
    <scope>NUCLEOTIDE SEQUENCE [LARGE SCALE GENOMIC DNA]</scope>
</reference>
<protein>
    <submittedName>
        <fullName evidence="2">Uncharacterized protein</fullName>
    </submittedName>
</protein>
<evidence type="ECO:0000313" key="2">
    <source>
        <dbReference type="EMBL" id="GMI35450.1"/>
    </source>
</evidence>
<dbReference type="Proteomes" id="UP001165060">
    <property type="component" value="Unassembled WGS sequence"/>
</dbReference>
<gene>
    <name evidence="2" type="ORF">TeGR_g2506</name>
</gene>
<proteinExistence type="predicted"/>
<dbReference type="EMBL" id="BRYB01001877">
    <property type="protein sequence ID" value="GMI35450.1"/>
    <property type="molecule type" value="Genomic_DNA"/>
</dbReference>
<evidence type="ECO:0000313" key="3">
    <source>
        <dbReference type="Proteomes" id="UP001165060"/>
    </source>
</evidence>
<evidence type="ECO:0000256" key="1">
    <source>
        <dbReference type="SAM" id="SignalP"/>
    </source>
</evidence>
<organism evidence="2 3">
    <name type="scientific">Tetraparma gracilis</name>
    <dbReference type="NCBI Taxonomy" id="2962635"/>
    <lineage>
        <taxon>Eukaryota</taxon>
        <taxon>Sar</taxon>
        <taxon>Stramenopiles</taxon>
        <taxon>Ochrophyta</taxon>
        <taxon>Bolidophyceae</taxon>
        <taxon>Parmales</taxon>
        <taxon>Triparmaceae</taxon>
        <taxon>Tetraparma</taxon>
    </lineage>
</organism>